<evidence type="ECO:0000313" key="4">
    <source>
        <dbReference type="Proteomes" id="UP000054359"/>
    </source>
</evidence>
<dbReference type="Gene3D" id="2.30.30.30">
    <property type="match status" value="1"/>
</dbReference>
<accession>A0A087SUN8</accession>
<protein>
    <submittedName>
        <fullName evidence="3">E3 ubiquitin-protein ligase HERC2</fullName>
    </submittedName>
</protein>
<keyword evidence="4" id="KW-1185">Reference proteome</keyword>
<feature type="compositionally biased region" description="Polar residues" evidence="1">
    <location>
        <begin position="10"/>
        <end position="22"/>
    </location>
</feature>
<organism evidence="3 4">
    <name type="scientific">Stegodyphus mimosarum</name>
    <name type="common">African social velvet spider</name>
    <dbReference type="NCBI Taxonomy" id="407821"/>
    <lineage>
        <taxon>Eukaryota</taxon>
        <taxon>Metazoa</taxon>
        <taxon>Ecdysozoa</taxon>
        <taxon>Arthropoda</taxon>
        <taxon>Chelicerata</taxon>
        <taxon>Arachnida</taxon>
        <taxon>Araneae</taxon>
        <taxon>Araneomorphae</taxon>
        <taxon>Entelegynae</taxon>
        <taxon>Eresoidea</taxon>
        <taxon>Eresidae</taxon>
        <taxon>Stegodyphus</taxon>
    </lineage>
</organism>
<dbReference type="EMBL" id="KK112033">
    <property type="protein sequence ID" value="KFM56577.1"/>
    <property type="molecule type" value="Genomic_DNA"/>
</dbReference>
<dbReference type="OrthoDB" id="239701at2759"/>
<name>A0A087SUN8_STEMI</name>
<dbReference type="STRING" id="407821.A0A087SUN8"/>
<feature type="domain" description="CPH" evidence="2">
    <location>
        <begin position="40"/>
        <end position="99"/>
    </location>
</feature>
<dbReference type="Pfam" id="PF11515">
    <property type="entry name" value="Cul7"/>
    <property type="match status" value="1"/>
</dbReference>
<reference evidence="3 4" key="1">
    <citation type="submission" date="2013-11" db="EMBL/GenBank/DDBJ databases">
        <title>Genome sequencing of Stegodyphus mimosarum.</title>
        <authorList>
            <person name="Bechsgaard J."/>
        </authorList>
    </citation>
    <scope>NUCLEOTIDE SEQUENCE [LARGE SCALE GENOMIC DNA]</scope>
</reference>
<dbReference type="Proteomes" id="UP000054359">
    <property type="component" value="Unassembled WGS sequence"/>
</dbReference>
<dbReference type="InterPro" id="IPR014722">
    <property type="entry name" value="Rib_uL2_dom2"/>
</dbReference>
<evidence type="ECO:0000259" key="2">
    <source>
        <dbReference type="Pfam" id="PF11515"/>
    </source>
</evidence>
<gene>
    <name evidence="3" type="ORF">X975_06865</name>
</gene>
<dbReference type="AlphaFoldDB" id="A0A087SUN8"/>
<evidence type="ECO:0000313" key="3">
    <source>
        <dbReference type="EMBL" id="KFM56577.1"/>
    </source>
</evidence>
<sequence length="99" mass="11482">MVEVSDDDSSTSFEAYSDSDSFTADDETDVPKEDNTYRSRNDFHSIYEYSVYMSENMNIGSWVRCCTQYEELQVGDIGVVVHLEYDGYLNVFVDWKRIG</sequence>
<feature type="non-terminal residue" evidence="3">
    <location>
        <position position="99"/>
    </location>
</feature>
<dbReference type="SUPFAM" id="SSF63748">
    <property type="entry name" value="Tudor/PWWP/MBT"/>
    <property type="match status" value="1"/>
</dbReference>
<evidence type="ECO:0000256" key="1">
    <source>
        <dbReference type="SAM" id="MobiDB-lite"/>
    </source>
</evidence>
<dbReference type="InterPro" id="IPR021097">
    <property type="entry name" value="CPH_domain"/>
</dbReference>
<feature type="region of interest" description="Disordered" evidence="1">
    <location>
        <begin position="1"/>
        <end position="37"/>
    </location>
</feature>
<proteinExistence type="predicted"/>